<accession>A0A285V272</accession>
<keyword evidence="2" id="KW-1185">Reference proteome</keyword>
<dbReference type="RefSeq" id="WP_097142854.1">
    <property type="nucleotide sequence ID" value="NZ_OBQD01000027.1"/>
</dbReference>
<reference evidence="1 2" key="1">
    <citation type="submission" date="2017-08" db="EMBL/GenBank/DDBJ databases">
        <authorList>
            <person name="de Groot N.N."/>
        </authorList>
    </citation>
    <scope>NUCLEOTIDE SEQUENCE [LARGE SCALE GENOMIC DNA]</scope>
    <source>
        <strain evidence="1 2">JC85</strain>
    </source>
</reference>
<evidence type="ECO:0000313" key="2">
    <source>
        <dbReference type="Proteomes" id="UP000219167"/>
    </source>
</evidence>
<protein>
    <submittedName>
        <fullName evidence="1">Uncharacterized protein</fullName>
    </submittedName>
</protein>
<dbReference type="EMBL" id="OBQD01000027">
    <property type="protein sequence ID" value="SOC47096.1"/>
    <property type="molecule type" value="Genomic_DNA"/>
</dbReference>
<gene>
    <name evidence="1" type="ORF">SAMN05892877_1277</name>
</gene>
<sequence>MSEAVANPLRGEADVTLGAIDFRIAVTWSGLVKLSRAMKADGMNEVYTRLLAFEPFAVTCAVRALIVADDEDKASGLSAKILSDSNISLADAESWQAAIEVAFTAHTKAGAIKRDERTAHQIAEDFVLGKPIGPS</sequence>
<name>A0A285V272_9HYPH</name>
<dbReference type="Proteomes" id="UP000219167">
    <property type="component" value="Unassembled WGS sequence"/>
</dbReference>
<evidence type="ECO:0000313" key="1">
    <source>
        <dbReference type="EMBL" id="SOC47096.1"/>
    </source>
</evidence>
<dbReference type="OrthoDB" id="8452053at2"/>
<dbReference type="AlphaFoldDB" id="A0A285V272"/>
<proteinExistence type="predicted"/>
<organism evidence="1 2">
    <name type="scientific">Rhizobium subbaraonis</name>
    <dbReference type="NCBI Taxonomy" id="908946"/>
    <lineage>
        <taxon>Bacteria</taxon>
        <taxon>Pseudomonadati</taxon>
        <taxon>Pseudomonadota</taxon>
        <taxon>Alphaproteobacteria</taxon>
        <taxon>Hyphomicrobiales</taxon>
        <taxon>Rhizobiaceae</taxon>
        <taxon>Rhizobium/Agrobacterium group</taxon>
        <taxon>Rhizobium</taxon>
    </lineage>
</organism>